<proteinExistence type="predicted"/>
<dbReference type="Proteomes" id="UP000001364">
    <property type="component" value="Chromosome"/>
</dbReference>
<keyword evidence="1" id="KW-0472">Membrane</keyword>
<evidence type="ECO:0000313" key="2">
    <source>
        <dbReference type="EMBL" id="ACL95998.1"/>
    </source>
</evidence>
<feature type="transmembrane region" description="Helical" evidence="1">
    <location>
        <begin position="69"/>
        <end position="88"/>
    </location>
</feature>
<dbReference type="KEGG" id="ccs:CCNA_02533"/>
<sequence>MIWMQAAVIAAFSYMGSVFALWRRSGQLHAEGASSLPKGMQFLTGGIVFWIWSDGHQAANDTRLSKTVWAARAFFVAFILLFGVSIVAP</sequence>
<dbReference type="HOGENOM" id="CLU_2449193_0_0_5"/>
<organism evidence="2 3">
    <name type="scientific">Caulobacter vibrioides (strain NA1000 / CB15N)</name>
    <name type="common">Caulobacter crescentus</name>
    <dbReference type="NCBI Taxonomy" id="565050"/>
    <lineage>
        <taxon>Bacteria</taxon>
        <taxon>Pseudomonadati</taxon>
        <taxon>Pseudomonadota</taxon>
        <taxon>Alphaproteobacteria</taxon>
        <taxon>Caulobacterales</taxon>
        <taxon>Caulobacteraceae</taxon>
        <taxon>Caulobacter</taxon>
    </lineage>
</organism>
<gene>
    <name evidence="2" type="ordered locus">CCNA_02533</name>
</gene>
<evidence type="ECO:0000256" key="1">
    <source>
        <dbReference type="SAM" id="Phobius"/>
    </source>
</evidence>
<dbReference type="RefSeq" id="YP_002517906.1">
    <property type="nucleotide sequence ID" value="NC_011916.1"/>
</dbReference>
<feature type="transmembrane region" description="Helical" evidence="1">
    <location>
        <begin position="35"/>
        <end position="53"/>
    </location>
</feature>
<protein>
    <submittedName>
        <fullName evidence="2">Uncharacterized protein</fullName>
    </submittedName>
</protein>
<dbReference type="EMBL" id="CP001340">
    <property type="protein sequence ID" value="ACL95998.1"/>
    <property type="molecule type" value="Genomic_DNA"/>
</dbReference>
<feature type="transmembrane region" description="Helical" evidence="1">
    <location>
        <begin position="6"/>
        <end position="23"/>
    </location>
</feature>
<keyword evidence="1" id="KW-1133">Transmembrane helix</keyword>
<evidence type="ECO:0000313" key="3">
    <source>
        <dbReference type="Proteomes" id="UP000001364"/>
    </source>
</evidence>
<name>A0A0H3CCD0_CAUVN</name>
<dbReference type="RefSeq" id="WP_012640495.1">
    <property type="nucleotide sequence ID" value="NC_011916.1"/>
</dbReference>
<reference evidence="2 3" key="1">
    <citation type="journal article" date="2010" name="J. Bacteriol.">
        <title>The genetic basis of laboratory adaptation in Caulobacter crescentus.</title>
        <authorList>
            <person name="Marks M.E."/>
            <person name="Castro-Rojas C.M."/>
            <person name="Teiling C."/>
            <person name="Du L."/>
            <person name="Kapatral V."/>
            <person name="Walunas T.L."/>
            <person name="Crosson S."/>
        </authorList>
    </citation>
    <scope>NUCLEOTIDE SEQUENCE [LARGE SCALE GENOMIC DNA]</scope>
    <source>
        <strain evidence="3">NA1000 / CB15N</strain>
    </source>
</reference>
<keyword evidence="3" id="KW-1185">Reference proteome</keyword>
<keyword evidence="1" id="KW-0812">Transmembrane</keyword>
<dbReference type="GeneID" id="7330686"/>
<accession>A0A0H3CCD0</accession>
<dbReference type="OrthoDB" id="9969026at2"/>
<dbReference type="AlphaFoldDB" id="A0A0H3CCD0"/>